<dbReference type="RefSeq" id="WP_343163816.1">
    <property type="nucleotide sequence ID" value="NZ_JBHRSV010000001.1"/>
</dbReference>
<evidence type="ECO:0000313" key="3">
    <source>
        <dbReference type="EMBL" id="MFC2924931.1"/>
    </source>
</evidence>
<sequence>MTRLFLVMAALMAGLMSVGVADAQQRAMVRAQVQTDTSFTDEFQQAMESGNYAAAAAMVREGRATGMATGRRQHSPATSGGAATNLAANTPPPDTADYTCNSGNCACAGASDCVAMAPICAEGTIGCNDYGCTCQEATE</sequence>
<gene>
    <name evidence="3" type="ORF">ACFOOR_02305</name>
</gene>
<evidence type="ECO:0000313" key="4">
    <source>
        <dbReference type="Proteomes" id="UP001595379"/>
    </source>
</evidence>
<feature type="signal peptide" evidence="2">
    <location>
        <begin position="1"/>
        <end position="23"/>
    </location>
</feature>
<evidence type="ECO:0000256" key="1">
    <source>
        <dbReference type="SAM" id="MobiDB-lite"/>
    </source>
</evidence>
<keyword evidence="4" id="KW-1185">Reference proteome</keyword>
<comment type="caution">
    <text evidence="3">The sequence shown here is derived from an EMBL/GenBank/DDBJ whole genome shotgun (WGS) entry which is preliminary data.</text>
</comment>
<organism evidence="3 4">
    <name type="scientific">Hyphobacterium vulgare</name>
    <dbReference type="NCBI Taxonomy" id="1736751"/>
    <lineage>
        <taxon>Bacteria</taxon>
        <taxon>Pseudomonadati</taxon>
        <taxon>Pseudomonadota</taxon>
        <taxon>Alphaproteobacteria</taxon>
        <taxon>Maricaulales</taxon>
        <taxon>Maricaulaceae</taxon>
        <taxon>Hyphobacterium</taxon>
    </lineage>
</organism>
<accession>A0ABV6ZU17</accession>
<feature type="chain" id="PRO_5047380925" evidence="2">
    <location>
        <begin position="24"/>
        <end position="139"/>
    </location>
</feature>
<evidence type="ECO:0000256" key="2">
    <source>
        <dbReference type="SAM" id="SignalP"/>
    </source>
</evidence>
<feature type="region of interest" description="Disordered" evidence="1">
    <location>
        <begin position="67"/>
        <end position="88"/>
    </location>
</feature>
<keyword evidence="2" id="KW-0732">Signal</keyword>
<dbReference type="Proteomes" id="UP001595379">
    <property type="component" value="Unassembled WGS sequence"/>
</dbReference>
<name>A0ABV6ZU17_9PROT</name>
<protein>
    <submittedName>
        <fullName evidence="3">Uncharacterized protein</fullName>
    </submittedName>
</protein>
<reference evidence="4" key="1">
    <citation type="journal article" date="2019" name="Int. J. Syst. Evol. Microbiol.">
        <title>The Global Catalogue of Microorganisms (GCM) 10K type strain sequencing project: providing services to taxonomists for standard genome sequencing and annotation.</title>
        <authorList>
            <consortium name="The Broad Institute Genomics Platform"/>
            <consortium name="The Broad Institute Genome Sequencing Center for Infectious Disease"/>
            <person name="Wu L."/>
            <person name="Ma J."/>
        </authorList>
    </citation>
    <scope>NUCLEOTIDE SEQUENCE [LARGE SCALE GENOMIC DNA]</scope>
    <source>
        <strain evidence="4">KCTC 52487</strain>
    </source>
</reference>
<dbReference type="EMBL" id="JBHRSV010000001">
    <property type="protein sequence ID" value="MFC2924931.1"/>
    <property type="molecule type" value="Genomic_DNA"/>
</dbReference>
<proteinExistence type="predicted"/>
<feature type="compositionally biased region" description="Low complexity" evidence="1">
    <location>
        <begin position="77"/>
        <end position="88"/>
    </location>
</feature>